<dbReference type="GO" id="GO:0032543">
    <property type="term" value="P:mitochondrial translation"/>
    <property type="evidence" value="ECO:0007669"/>
    <property type="project" value="InterPro"/>
</dbReference>
<dbReference type="OrthoDB" id="283424at2759"/>
<dbReference type="InterPro" id="IPR019349">
    <property type="entry name" value="Ribosomal_mS35_mit"/>
</dbReference>
<dbReference type="EMBL" id="ML975350">
    <property type="protein sequence ID" value="KAF1831971.1"/>
    <property type="molecule type" value="Genomic_DNA"/>
</dbReference>
<evidence type="ECO:0000259" key="2">
    <source>
        <dbReference type="Pfam" id="PF10213"/>
    </source>
</evidence>
<evidence type="ECO:0000256" key="1">
    <source>
        <dbReference type="SAM" id="MobiDB-lite"/>
    </source>
</evidence>
<proteinExistence type="predicted"/>
<evidence type="ECO:0000313" key="3">
    <source>
        <dbReference type="EMBL" id="KAF1831971.1"/>
    </source>
</evidence>
<dbReference type="AlphaFoldDB" id="A0A6A5K5U0"/>
<feature type="compositionally biased region" description="Polar residues" evidence="1">
    <location>
        <begin position="23"/>
        <end position="32"/>
    </location>
</feature>
<dbReference type="PANTHER" id="PTHR13490:SF0">
    <property type="entry name" value="SMALL RIBOSOMAL SUBUNIT PROTEIN MS35"/>
    <property type="match status" value="1"/>
</dbReference>
<evidence type="ECO:0000313" key="4">
    <source>
        <dbReference type="Proteomes" id="UP000800040"/>
    </source>
</evidence>
<protein>
    <recommendedName>
        <fullName evidence="2">Small ribosomal subunit protein mS35 mitochondrial conserved domain-containing protein</fullName>
    </recommendedName>
</protein>
<dbReference type="Pfam" id="PF10213">
    <property type="entry name" value="MRP-S28"/>
    <property type="match status" value="1"/>
</dbReference>
<keyword evidence="4" id="KW-1185">Reference proteome</keyword>
<accession>A0A6A5K5U0</accession>
<sequence length="310" mass="34744">MASITRRLLLQSRQCPSRIRSRAPTNHTTTRWQRPMSATARRCANEPTKEGSATAADAKPPTDLLEELVPSLPQESETNAKPTRFSKLTPAEREAEMLSNLRTSLAQLDPSVVADALRKGDRGLPSTADFGLEADEDFELEEDDRRKIAQGFWAEGETEEEPEPDEDYYGDDLTSHGHGELAMHRELREYARLIAWELPLLSHLARPFTPPTSTTPFRFRYTSYLGESHPATNKVVVEFSPQDLSSTPHALTPPQINKLIKLAGPRYNPHTSIVKMSCETHDTQSQNKRFLASTITSLIDEAKNGSDMFD</sequence>
<dbReference type="GO" id="GO:0005763">
    <property type="term" value="C:mitochondrial small ribosomal subunit"/>
    <property type="evidence" value="ECO:0007669"/>
    <property type="project" value="TreeGrafter"/>
</dbReference>
<dbReference type="InterPro" id="IPR039848">
    <property type="entry name" value="Ribosomal_mS35_mt"/>
</dbReference>
<name>A0A6A5K5U0_9PLEO</name>
<reference evidence="3" key="1">
    <citation type="submission" date="2020-01" db="EMBL/GenBank/DDBJ databases">
        <authorList>
            <consortium name="DOE Joint Genome Institute"/>
            <person name="Haridas S."/>
            <person name="Albert R."/>
            <person name="Binder M."/>
            <person name="Bloem J."/>
            <person name="Labutti K."/>
            <person name="Salamov A."/>
            <person name="Andreopoulos B."/>
            <person name="Baker S.E."/>
            <person name="Barry K."/>
            <person name="Bills G."/>
            <person name="Bluhm B.H."/>
            <person name="Cannon C."/>
            <person name="Castanera R."/>
            <person name="Culley D.E."/>
            <person name="Daum C."/>
            <person name="Ezra D."/>
            <person name="Gonzalez J.B."/>
            <person name="Henrissat B."/>
            <person name="Kuo A."/>
            <person name="Liang C."/>
            <person name="Lipzen A."/>
            <person name="Lutzoni F."/>
            <person name="Magnuson J."/>
            <person name="Mondo S."/>
            <person name="Nolan M."/>
            <person name="Ohm R."/>
            <person name="Pangilinan J."/>
            <person name="Park H.-J."/>
            <person name="Ramirez L."/>
            <person name="Alfaro M."/>
            <person name="Sun H."/>
            <person name="Tritt A."/>
            <person name="Yoshinaga Y."/>
            <person name="Zwiers L.-H."/>
            <person name="Turgeon B.G."/>
            <person name="Goodwin S.B."/>
            <person name="Spatafora J.W."/>
            <person name="Crous P.W."/>
            <person name="Grigoriev I.V."/>
        </authorList>
    </citation>
    <scope>NUCLEOTIDE SEQUENCE</scope>
    <source>
        <strain evidence="3">P77</strain>
    </source>
</reference>
<dbReference type="Proteomes" id="UP000800040">
    <property type="component" value="Unassembled WGS sequence"/>
</dbReference>
<organism evidence="3 4">
    <name type="scientific">Decorospora gaudefroyi</name>
    <dbReference type="NCBI Taxonomy" id="184978"/>
    <lineage>
        <taxon>Eukaryota</taxon>
        <taxon>Fungi</taxon>
        <taxon>Dikarya</taxon>
        <taxon>Ascomycota</taxon>
        <taxon>Pezizomycotina</taxon>
        <taxon>Dothideomycetes</taxon>
        <taxon>Pleosporomycetidae</taxon>
        <taxon>Pleosporales</taxon>
        <taxon>Pleosporineae</taxon>
        <taxon>Pleosporaceae</taxon>
        <taxon>Decorospora</taxon>
    </lineage>
</organism>
<dbReference type="PANTHER" id="PTHR13490">
    <property type="entry name" value="MITOCHONDRIAL 28S RIBOSOMAL PROTEIN S28"/>
    <property type="match status" value="1"/>
</dbReference>
<dbReference type="GO" id="GO:0003735">
    <property type="term" value="F:structural constituent of ribosome"/>
    <property type="evidence" value="ECO:0007669"/>
    <property type="project" value="InterPro"/>
</dbReference>
<feature type="region of interest" description="Disordered" evidence="1">
    <location>
        <begin position="18"/>
        <end position="61"/>
    </location>
</feature>
<gene>
    <name evidence="3" type="ORF">BDW02DRAFT_571548</name>
</gene>
<feature type="non-terminal residue" evidence="3">
    <location>
        <position position="310"/>
    </location>
</feature>
<feature type="domain" description="Small ribosomal subunit protein mS35 mitochondrial conserved" evidence="2">
    <location>
        <begin position="207"/>
        <end position="310"/>
    </location>
</feature>